<dbReference type="GO" id="GO:0005829">
    <property type="term" value="C:cytosol"/>
    <property type="evidence" value="ECO:0007669"/>
    <property type="project" value="TreeGrafter"/>
</dbReference>
<dbReference type="InterPro" id="IPR002110">
    <property type="entry name" value="Ankyrin_rpt"/>
</dbReference>
<feature type="region of interest" description="Disordered" evidence="4">
    <location>
        <begin position="1"/>
        <end position="79"/>
    </location>
</feature>
<evidence type="ECO:0000256" key="2">
    <source>
        <dbReference type="ARBA" id="ARBA00023043"/>
    </source>
</evidence>
<dbReference type="PRINTS" id="PR01415">
    <property type="entry name" value="ANKYRIN"/>
</dbReference>
<gene>
    <name evidence="6" type="ORF">DMN91_005316</name>
    <name evidence="5" type="ORF">X777_08177</name>
</gene>
<dbReference type="OrthoDB" id="20727at2759"/>
<dbReference type="PROSITE" id="PS50297">
    <property type="entry name" value="ANK_REP_REGION"/>
    <property type="match status" value="2"/>
</dbReference>
<reference evidence="6" key="2">
    <citation type="journal article" date="2018" name="Genome Res.">
        <title>The genomic architecture and molecular evolution of ant odorant receptors.</title>
        <authorList>
            <person name="McKenzie S.K."/>
            <person name="Kronauer D.J.C."/>
        </authorList>
    </citation>
    <scope>NUCLEOTIDE SEQUENCE [LARGE SCALE GENOMIC DNA]</scope>
    <source>
        <strain evidence="6">Clonal line C1</strain>
    </source>
</reference>
<name>A0A026WY11_OOCBI</name>
<feature type="compositionally biased region" description="Acidic residues" evidence="4">
    <location>
        <begin position="384"/>
        <end position="396"/>
    </location>
</feature>
<dbReference type="Proteomes" id="UP000053097">
    <property type="component" value="Unassembled WGS sequence"/>
</dbReference>
<dbReference type="Pfam" id="PF12796">
    <property type="entry name" value="Ank_2"/>
    <property type="match status" value="1"/>
</dbReference>
<accession>A0A026WY11</accession>
<keyword evidence="2 3" id="KW-0040">ANK repeat</keyword>
<feature type="repeat" description="ANK" evidence="3">
    <location>
        <begin position="280"/>
        <end position="312"/>
    </location>
</feature>
<dbReference type="PROSITE" id="PS50088">
    <property type="entry name" value="ANK_REPEAT"/>
    <property type="match status" value="2"/>
</dbReference>
<organism evidence="5 7">
    <name type="scientific">Ooceraea biroi</name>
    <name type="common">Clonal raider ant</name>
    <name type="synonym">Cerapachys biroi</name>
    <dbReference type="NCBI Taxonomy" id="2015173"/>
    <lineage>
        <taxon>Eukaryota</taxon>
        <taxon>Metazoa</taxon>
        <taxon>Ecdysozoa</taxon>
        <taxon>Arthropoda</taxon>
        <taxon>Hexapoda</taxon>
        <taxon>Insecta</taxon>
        <taxon>Pterygota</taxon>
        <taxon>Neoptera</taxon>
        <taxon>Endopterygota</taxon>
        <taxon>Hymenoptera</taxon>
        <taxon>Apocrita</taxon>
        <taxon>Aculeata</taxon>
        <taxon>Formicoidea</taxon>
        <taxon>Formicidae</taxon>
        <taxon>Dorylinae</taxon>
        <taxon>Ooceraea</taxon>
    </lineage>
</organism>
<evidence type="ECO:0000256" key="3">
    <source>
        <dbReference type="PROSITE-ProRule" id="PRU00023"/>
    </source>
</evidence>
<dbReference type="GO" id="GO:0051059">
    <property type="term" value="F:NF-kappaB binding"/>
    <property type="evidence" value="ECO:0007669"/>
    <property type="project" value="TreeGrafter"/>
</dbReference>
<sequence>MWRSTKDITQMEKHVTEDSKWKRSHDDNESAGNVDSGFLSGGNLQYSGEILIEGRQEEQPSSSEAASTETSKEPMRTIDSGVDIDLSESLGRLNLKHVCLNPLSGEGNRIQAEPTDVELVPVTTAKKNDGSARGTQQEPSSDERTNNEENWQLYYTQNDDGDTQLHIAIIQGFEKIALSLISVAPHSCLLNVMNDEWQSPLHLAVLTQQPRIVRRLILAGADPSLRNFRGNTALHLACANGDLACTKALTDPLTSMERNELTSGQEVPVIPQDLEQRNYTGQMCLHIAAANGHIDVVKLLIRRGADLRAREGLQGYTALHIAVQGQYRALFKVLLLECERASCLDVPTYCGRTAYQLAQEYKGQFSKEACRKLVQCGATPEPLPESDSDSSEEEETSSSAASYLPAIDNMRNVVGVKV</sequence>
<reference evidence="6" key="3">
    <citation type="submission" date="2018-07" db="EMBL/GenBank/DDBJ databases">
        <authorList>
            <person name="Mckenzie S.K."/>
            <person name="Kronauer D.J.C."/>
        </authorList>
    </citation>
    <scope>NUCLEOTIDE SEQUENCE</scope>
    <source>
        <strain evidence="6">Clonal line C1</strain>
    </source>
</reference>
<dbReference type="EMBL" id="KK107063">
    <property type="protein sequence ID" value="EZA60965.1"/>
    <property type="molecule type" value="Genomic_DNA"/>
</dbReference>
<dbReference type="SMART" id="SM00248">
    <property type="entry name" value="ANK"/>
    <property type="match status" value="5"/>
</dbReference>
<evidence type="ECO:0000313" key="5">
    <source>
        <dbReference type="EMBL" id="EZA60965.1"/>
    </source>
</evidence>
<evidence type="ECO:0000313" key="6">
    <source>
        <dbReference type="EMBL" id="RLU23038.1"/>
    </source>
</evidence>
<keyword evidence="1" id="KW-0677">Repeat</keyword>
<evidence type="ECO:0000313" key="7">
    <source>
        <dbReference type="Proteomes" id="UP000053097"/>
    </source>
</evidence>
<dbReference type="PANTHER" id="PTHR46680">
    <property type="entry name" value="NF-KAPPA-B INHIBITOR ALPHA"/>
    <property type="match status" value="1"/>
</dbReference>
<dbReference type="InterPro" id="IPR036770">
    <property type="entry name" value="Ankyrin_rpt-contain_sf"/>
</dbReference>
<feature type="region of interest" description="Disordered" evidence="4">
    <location>
        <begin position="122"/>
        <end position="147"/>
    </location>
</feature>
<dbReference type="EMBL" id="QOIP01000005">
    <property type="protein sequence ID" value="RLU23038.1"/>
    <property type="molecule type" value="Genomic_DNA"/>
</dbReference>
<dbReference type="GO" id="GO:0071356">
    <property type="term" value="P:cellular response to tumor necrosis factor"/>
    <property type="evidence" value="ECO:0007669"/>
    <property type="project" value="TreeGrafter"/>
</dbReference>
<proteinExistence type="predicted"/>
<dbReference type="Proteomes" id="UP000279307">
    <property type="component" value="Chromosome 5"/>
</dbReference>
<dbReference type="PANTHER" id="PTHR46680:SF3">
    <property type="entry name" value="NF-KAPPA-B INHIBITOR CACTUS"/>
    <property type="match status" value="1"/>
</dbReference>
<dbReference type="STRING" id="2015173.A0A026WY11"/>
<feature type="repeat" description="ANK" evidence="3">
    <location>
        <begin position="196"/>
        <end position="228"/>
    </location>
</feature>
<keyword evidence="7" id="KW-1185">Reference proteome</keyword>
<dbReference type="Gene3D" id="1.25.40.20">
    <property type="entry name" value="Ankyrin repeat-containing domain"/>
    <property type="match status" value="1"/>
</dbReference>
<evidence type="ECO:0000256" key="1">
    <source>
        <dbReference type="ARBA" id="ARBA00022737"/>
    </source>
</evidence>
<protein>
    <submittedName>
        <fullName evidence="5">NF-kappa-B inhibitor cactus</fullName>
    </submittedName>
</protein>
<dbReference type="SUPFAM" id="SSF48403">
    <property type="entry name" value="Ankyrin repeat"/>
    <property type="match status" value="1"/>
</dbReference>
<feature type="region of interest" description="Disordered" evidence="4">
    <location>
        <begin position="379"/>
        <end position="404"/>
    </location>
</feature>
<feature type="compositionally biased region" description="Low complexity" evidence="4">
    <location>
        <begin position="59"/>
        <end position="69"/>
    </location>
</feature>
<dbReference type="AlphaFoldDB" id="A0A026WY11"/>
<reference evidence="5 7" key="1">
    <citation type="journal article" date="2014" name="Curr. Biol.">
        <title>The genome of the clonal raider ant Cerapachys biroi.</title>
        <authorList>
            <person name="Oxley P.R."/>
            <person name="Ji L."/>
            <person name="Fetter-Pruneda I."/>
            <person name="McKenzie S.K."/>
            <person name="Li C."/>
            <person name="Hu H."/>
            <person name="Zhang G."/>
            <person name="Kronauer D.J."/>
        </authorList>
    </citation>
    <scope>NUCLEOTIDE SEQUENCE [LARGE SCALE GENOMIC DNA]</scope>
</reference>
<dbReference type="InterPro" id="IPR051070">
    <property type="entry name" value="NF-kappa-B_inhibitor"/>
</dbReference>
<feature type="compositionally biased region" description="Basic and acidic residues" evidence="4">
    <location>
        <begin position="1"/>
        <end position="28"/>
    </location>
</feature>
<dbReference type="OMA" id="PWELYFQ"/>
<evidence type="ECO:0000256" key="4">
    <source>
        <dbReference type="SAM" id="MobiDB-lite"/>
    </source>
</evidence>